<dbReference type="EMBL" id="GBRH01203583">
    <property type="protein sequence ID" value="JAD94312.1"/>
    <property type="molecule type" value="Transcribed_RNA"/>
</dbReference>
<proteinExistence type="predicted"/>
<reference evidence="2" key="1">
    <citation type="submission" date="2014-09" db="EMBL/GenBank/DDBJ databases">
        <authorList>
            <person name="Magalhaes I.L.F."/>
            <person name="Oliveira U."/>
            <person name="Santos F.R."/>
            <person name="Vidigal T.H.D.A."/>
            <person name="Brescovit A.D."/>
            <person name="Santos A.J."/>
        </authorList>
    </citation>
    <scope>NUCLEOTIDE SEQUENCE</scope>
    <source>
        <tissue evidence="2">Shoot tissue taken approximately 20 cm above the soil surface</tissue>
    </source>
</reference>
<evidence type="ECO:0000256" key="1">
    <source>
        <dbReference type="SAM" id="MobiDB-lite"/>
    </source>
</evidence>
<dbReference type="AlphaFoldDB" id="A0A0A9EE49"/>
<accession>A0A0A9EE49</accession>
<name>A0A0A9EE49_ARUDO</name>
<reference evidence="2" key="2">
    <citation type="journal article" date="2015" name="Data Brief">
        <title>Shoot transcriptome of the giant reed, Arundo donax.</title>
        <authorList>
            <person name="Barrero R.A."/>
            <person name="Guerrero F.D."/>
            <person name="Moolhuijzen P."/>
            <person name="Goolsby J.A."/>
            <person name="Tidwell J."/>
            <person name="Bellgard S.E."/>
            <person name="Bellgard M.I."/>
        </authorList>
    </citation>
    <scope>NUCLEOTIDE SEQUENCE</scope>
    <source>
        <tissue evidence="2">Shoot tissue taken approximately 20 cm above the soil surface</tissue>
    </source>
</reference>
<evidence type="ECO:0000313" key="2">
    <source>
        <dbReference type="EMBL" id="JAD94312.1"/>
    </source>
</evidence>
<feature type="compositionally biased region" description="Basic residues" evidence="1">
    <location>
        <begin position="150"/>
        <end position="162"/>
    </location>
</feature>
<feature type="region of interest" description="Disordered" evidence="1">
    <location>
        <begin position="47"/>
        <end position="162"/>
    </location>
</feature>
<feature type="compositionally biased region" description="Basic residues" evidence="1">
    <location>
        <begin position="60"/>
        <end position="80"/>
    </location>
</feature>
<protein>
    <submittedName>
        <fullName evidence="2">Uncharacterized protein</fullName>
    </submittedName>
</protein>
<sequence length="162" mass="19492">MTARRRRYRTTPSSPMRRATWPSQLRLWPGCRFFLLLRLHRRRRQCRPLTRPGPISPARRAPHRRTLHLVPPRPRHRRRPTLQTLQHQETARHRPRPRPRRSNSQCRHADAAARARRHRPQAAEAEARGLRLHLLLRRQRRGGALERPPRPPRHRPRRPAHA</sequence>
<feature type="compositionally biased region" description="Basic residues" evidence="1">
    <location>
        <begin position="130"/>
        <end position="141"/>
    </location>
</feature>
<organism evidence="2">
    <name type="scientific">Arundo donax</name>
    <name type="common">Giant reed</name>
    <name type="synonym">Donax arundinaceus</name>
    <dbReference type="NCBI Taxonomy" id="35708"/>
    <lineage>
        <taxon>Eukaryota</taxon>
        <taxon>Viridiplantae</taxon>
        <taxon>Streptophyta</taxon>
        <taxon>Embryophyta</taxon>
        <taxon>Tracheophyta</taxon>
        <taxon>Spermatophyta</taxon>
        <taxon>Magnoliopsida</taxon>
        <taxon>Liliopsida</taxon>
        <taxon>Poales</taxon>
        <taxon>Poaceae</taxon>
        <taxon>PACMAD clade</taxon>
        <taxon>Arundinoideae</taxon>
        <taxon>Arundineae</taxon>
        <taxon>Arundo</taxon>
    </lineage>
</organism>